<keyword evidence="2" id="KW-1185">Reference proteome</keyword>
<gene>
    <name evidence="1" type="ORF">DIURU_001848</name>
</gene>
<evidence type="ECO:0000313" key="2">
    <source>
        <dbReference type="Proteomes" id="UP000449547"/>
    </source>
</evidence>
<dbReference type="RefSeq" id="XP_034013382.1">
    <property type="nucleotide sequence ID" value="XM_034154436.1"/>
</dbReference>
<dbReference type="Proteomes" id="UP000449547">
    <property type="component" value="Unassembled WGS sequence"/>
</dbReference>
<reference evidence="1 2" key="1">
    <citation type="submission" date="2019-07" db="EMBL/GenBank/DDBJ databases">
        <title>Genome assembly of two rare yeast pathogens: Diutina rugosa and Trichomonascus ciferrii.</title>
        <authorList>
            <person name="Mixao V."/>
            <person name="Saus E."/>
            <person name="Hansen A."/>
            <person name="Lass-Flor C."/>
            <person name="Gabaldon T."/>
        </authorList>
    </citation>
    <scope>NUCLEOTIDE SEQUENCE [LARGE SCALE GENOMIC DNA]</scope>
    <source>
        <strain evidence="1 2">CBS 613</strain>
    </source>
</reference>
<comment type="caution">
    <text evidence="1">The sequence shown here is derived from an EMBL/GenBank/DDBJ whole genome shotgun (WGS) entry which is preliminary data.</text>
</comment>
<evidence type="ECO:0008006" key="3">
    <source>
        <dbReference type="Google" id="ProtNLM"/>
    </source>
</evidence>
<evidence type="ECO:0000313" key="1">
    <source>
        <dbReference type="EMBL" id="KAA8904772.1"/>
    </source>
</evidence>
<dbReference type="AlphaFoldDB" id="A0A642UT87"/>
<protein>
    <recommendedName>
        <fullName evidence="3">F-box domain-containing protein</fullName>
    </recommendedName>
</protein>
<name>A0A642UT87_DIURU</name>
<proteinExistence type="predicted"/>
<accession>A0A642UT87</accession>
<dbReference type="GeneID" id="54780501"/>
<dbReference type="VEuPathDB" id="FungiDB:DIURU_001848"/>
<dbReference type="EMBL" id="SWFT01000053">
    <property type="protein sequence ID" value="KAA8904772.1"/>
    <property type="molecule type" value="Genomic_DNA"/>
</dbReference>
<sequence length="229" mass="26238">MPLWCNIVVKCSAGLWDLAFWYLRQVEFNSLSSTIYNEAEEDHFIYKYARRDFPADKNIVALHFKRVDVDANLIPMTAEELSLCECGIHNPPGLLRLTNLTRFTNDGCRGFNDNLLPWVQRVTATIDTVPPDFHCDLLEEITITKPLIEGFNLRDFQCPHLQRVIFVDSNDVGVVHINDVFTCFQLSQLRVSKATHIVTPPTSLNYQKSKFSTFSIIIGLQKTSRCLLI</sequence>
<organism evidence="1 2">
    <name type="scientific">Diutina rugosa</name>
    <name type="common">Yeast</name>
    <name type="synonym">Candida rugosa</name>
    <dbReference type="NCBI Taxonomy" id="5481"/>
    <lineage>
        <taxon>Eukaryota</taxon>
        <taxon>Fungi</taxon>
        <taxon>Dikarya</taxon>
        <taxon>Ascomycota</taxon>
        <taxon>Saccharomycotina</taxon>
        <taxon>Pichiomycetes</taxon>
        <taxon>Debaryomycetaceae</taxon>
        <taxon>Diutina</taxon>
    </lineage>
</organism>